<sequence length="119" mass="13629">MRLLALVVVCGLMVGEDALQGLNTAQRTPATDSVIHALGRRSTGEFVEEDPSTCFSLRENEEQRQLLCNDRRSKFNFNPFGLRFGKRFNSYIYRRAVKRARTNKFSPLSLFSREPEVPT</sequence>
<dbReference type="AlphaFoldDB" id="K0FHM4"/>
<name>K0FHM4_THABI</name>
<organism evidence="2">
    <name type="scientific">Thalassoma bifasciatum</name>
    <name type="common">Bluehead wrasse</name>
    <name type="synonym">Labrus bifasciatus</name>
    <dbReference type="NCBI Taxonomy" id="76338"/>
    <lineage>
        <taxon>Eukaryota</taxon>
        <taxon>Metazoa</taxon>
        <taxon>Chordata</taxon>
        <taxon>Craniata</taxon>
        <taxon>Vertebrata</taxon>
        <taxon>Euteleostomi</taxon>
        <taxon>Actinopterygii</taxon>
        <taxon>Neopterygii</taxon>
        <taxon>Teleostei</taxon>
        <taxon>Neoteleostei</taxon>
        <taxon>Acanthomorphata</taxon>
        <taxon>Eupercaria</taxon>
        <taxon>Labriformes</taxon>
        <taxon>Labridae</taxon>
        <taxon>Thalassoma</taxon>
    </lineage>
</organism>
<protein>
    <submittedName>
        <fullName evidence="2">Kisspeptin 2</fullName>
    </submittedName>
</protein>
<keyword evidence="1" id="KW-0732">Signal</keyword>
<evidence type="ECO:0000313" key="2">
    <source>
        <dbReference type="EMBL" id="AFU08233.2"/>
    </source>
</evidence>
<reference evidence="2" key="2">
    <citation type="journal article" date="2018" name="Mol. Biol. Evol.">
        <title>Female Mimicry by Sneaker Males Has a Transcriptomic Signature in Both the Brain and the Gonad in a Sex-Changing Fish.</title>
        <authorList>
            <person name="Todd E.V."/>
            <person name="Liu H."/>
            <person name="Lamm M.S."/>
            <person name="Thomas J.T."/>
            <person name="Rutherford K."/>
            <person name="Thompson K.C."/>
            <person name="Godwin J.R."/>
            <person name="Gemmell N.J."/>
        </authorList>
    </citation>
    <scope>NUCLEOTIDE SEQUENCE</scope>
    <source>
        <tissue evidence="2">Brain</tissue>
    </source>
</reference>
<feature type="signal peptide" evidence="1">
    <location>
        <begin position="1"/>
        <end position="18"/>
    </location>
</feature>
<gene>
    <name evidence="2" type="primary">kiss2</name>
</gene>
<dbReference type="EMBL" id="JX437963">
    <property type="protein sequence ID" value="AFU08233.2"/>
    <property type="molecule type" value="mRNA"/>
</dbReference>
<evidence type="ECO:0000256" key="1">
    <source>
        <dbReference type="SAM" id="SignalP"/>
    </source>
</evidence>
<reference evidence="2" key="1">
    <citation type="submission" date="2012-07" db="EMBL/GenBank/DDBJ databases">
        <authorList>
            <person name="Slane M.A."/>
            <person name="Gemmell N.J."/>
            <person name="Godwin J.R."/>
        </authorList>
    </citation>
    <scope>NUCLEOTIDE SEQUENCE</scope>
    <source>
        <tissue evidence="2">Brain</tissue>
    </source>
</reference>
<accession>K0FHM4</accession>
<proteinExistence type="evidence at transcript level"/>
<feature type="chain" id="PRO_5030172933" evidence="1">
    <location>
        <begin position="19"/>
        <end position="119"/>
    </location>
</feature>